<evidence type="ECO:0000313" key="2">
    <source>
        <dbReference type="EMBL" id="MBH9579754.1"/>
    </source>
</evidence>
<keyword evidence="1" id="KW-0732">Signal</keyword>
<keyword evidence="3" id="KW-1185">Reference proteome</keyword>
<gene>
    <name evidence="2" type="ORF">I7X39_22935</name>
</gene>
<name>A0A931NK94_9BURK</name>
<proteinExistence type="predicted"/>
<sequence>MNRLLQFAILLALWYLMPVASATEPLHDQLVIDSKAGQIFPEKCCWLELPDSEELRSARRAESCSAIGGPVGQFKLLDDKIWLTGLYRCGGGIPLKSIFPNLPDPALADWLSGTFTARIDYLCRNQVGAPIYKREINLVIQRGVVRSRGEKINDESLCAPRHNLSLQPTRASYAGLVG</sequence>
<reference evidence="2" key="1">
    <citation type="submission" date="2020-12" db="EMBL/GenBank/DDBJ databases">
        <title>The genome sequence of Inhella sp. 1Y17.</title>
        <authorList>
            <person name="Liu Y."/>
        </authorList>
    </citation>
    <scope>NUCLEOTIDE SEQUENCE</scope>
    <source>
        <strain evidence="2">1Y17</strain>
    </source>
</reference>
<dbReference type="EMBL" id="JAEDAK010000039">
    <property type="protein sequence ID" value="MBH9579754.1"/>
    <property type="molecule type" value="Genomic_DNA"/>
</dbReference>
<evidence type="ECO:0000313" key="3">
    <source>
        <dbReference type="Proteomes" id="UP000613266"/>
    </source>
</evidence>
<dbReference type="AlphaFoldDB" id="A0A931NK94"/>
<feature type="signal peptide" evidence="1">
    <location>
        <begin position="1"/>
        <end position="22"/>
    </location>
</feature>
<evidence type="ECO:0000256" key="1">
    <source>
        <dbReference type="SAM" id="SignalP"/>
    </source>
</evidence>
<dbReference type="Proteomes" id="UP000613266">
    <property type="component" value="Unassembled WGS sequence"/>
</dbReference>
<organism evidence="2 3">
    <name type="scientific">Inhella proteolytica</name>
    <dbReference type="NCBI Taxonomy" id="2795029"/>
    <lineage>
        <taxon>Bacteria</taxon>
        <taxon>Pseudomonadati</taxon>
        <taxon>Pseudomonadota</taxon>
        <taxon>Betaproteobacteria</taxon>
        <taxon>Burkholderiales</taxon>
        <taxon>Sphaerotilaceae</taxon>
        <taxon>Inhella</taxon>
    </lineage>
</organism>
<protein>
    <submittedName>
        <fullName evidence="2">Uncharacterized protein</fullName>
    </submittedName>
</protein>
<feature type="chain" id="PRO_5037196871" evidence="1">
    <location>
        <begin position="23"/>
        <end position="178"/>
    </location>
</feature>
<accession>A0A931NK94</accession>
<comment type="caution">
    <text evidence="2">The sequence shown here is derived from an EMBL/GenBank/DDBJ whole genome shotgun (WGS) entry which is preliminary data.</text>
</comment>